<dbReference type="InterPro" id="IPR057220">
    <property type="entry name" value="DUF7898"/>
</dbReference>
<dbReference type="SMART" id="SM00482">
    <property type="entry name" value="POLAc"/>
    <property type="match status" value="1"/>
</dbReference>
<evidence type="ECO:0000256" key="10">
    <source>
        <dbReference type="ARBA" id="ARBA00023242"/>
    </source>
</evidence>
<dbReference type="Gene3D" id="3.30.70.370">
    <property type="match status" value="1"/>
</dbReference>
<reference evidence="15 16" key="1">
    <citation type="submission" date="2009-08" db="EMBL/GenBank/DDBJ databases">
        <title>The Genome Sequence of Spizellomyces punctatus strain DAOM BR117.</title>
        <authorList>
            <consortium name="The Broad Institute Genome Sequencing Platform"/>
            <person name="Russ C."/>
            <person name="Cuomo C."/>
            <person name="Shea T."/>
            <person name="Young S.K."/>
            <person name="Zeng Q."/>
            <person name="Koehrsen M."/>
            <person name="Haas B."/>
            <person name="Borodovsky M."/>
            <person name="Guigo R."/>
            <person name="Alvarado L."/>
            <person name="Berlin A."/>
            <person name="Bochicchio J."/>
            <person name="Borenstein D."/>
            <person name="Chapman S."/>
            <person name="Chen Z."/>
            <person name="Engels R."/>
            <person name="Freedman E."/>
            <person name="Gellesch M."/>
            <person name="Goldberg J."/>
            <person name="Griggs A."/>
            <person name="Gujja S."/>
            <person name="Heiman D."/>
            <person name="Hepburn T."/>
            <person name="Howarth C."/>
            <person name="Jen D."/>
            <person name="Larson L."/>
            <person name="Lewis B."/>
            <person name="Mehta T."/>
            <person name="Park D."/>
            <person name="Pearson M."/>
            <person name="Roberts A."/>
            <person name="Saif S."/>
            <person name="Shenoy N."/>
            <person name="Sisk P."/>
            <person name="Stolte C."/>
            <person name="Sykes S."/>
            <person name="Thomson T."/>
            <person name="Walk T."/>
            <person name="White J."/>
            <person name="Yandava C."/>
            <person name="Burger G."/>
            <person name="Gray M.W."/>
            <person name="Holland P.W.H."/>
            <person name="King N."/>
            <person name="Lang F.B.F."/>
            <person name="Roger A.J."/>
            <person name="Ruiz-Trillo I."/>
            <person name="Lander E."/>
            <person name="Nusbaum C."/>
        </authorList>
    </citation>
    <scope>NUCLEOTIDE SEQUENCE [LARGE SCALE GENOMIC DNA]</scope>
    <source>
        <strain evidence="15 16">DAOM BR117</strain>
    </source>
</reference>
<proteinExistence type="predicted"/>
<feature type="compositionally biased region" description="Polar residues" evidence="12">
    <location>
        <begin position="1209"/>
        <end position="1227"/>
    </location>
</feature>
<evidence type="ECO:0000256" key="2">
    <source>
        <dbReference type="ARBA" id="ARBA00012417"/>
    </source>
</evidence>
<dbReference type="SMART" id="SM00487">
    <property type="entry name" value="DEXDc"/>
    <property type="match status" value="1"/>
</dbReference>
<evidence type="ECO:0000313" key="16">
    <source>
        <dbReference type="Proteomes" id="UP000053201"/>
    </source>
</evidence>
<dbReference type="SUPFAM" id="SSF53098">
    <property type="entry name" value="Ribonuclease H-like"/>
    <property type="match status" value="1"/>
</dbReference>
<sequence length="1872" mass="210636">MTGRWRRRRSPGQQSTTTARTPENQTPITTCYKGTKVGRISASKKTAPVSVAISARSDPVYKLPLPRRSSRKPTRSLTSNDEKIPLDRPLSRSVSPNSPANESRTRSRVNERASAQNIPQDQKGNKSSVPELTNEEQTDTKGKKRTRDPSFAAPRKKHHTGSTYREDPTGQTVKAPINAETGLTTAQDNGSNAIANNADNRPLSAVIHPVEGACFAAASTLLKTPTGYRSFQSTPDSSLSHLDDVEQMEPAVIYGVDSSGRQRNGFQSPGAYSPFLFDKLDRDIEQHLHQGNDSLIEEEQPLNSNCDLTMRTEDLLEFLNDDIDGFSDGEDLVSAHRSVKTPESETDLLKEARWPTHQYTDESTKEPRVDTTEINTRDASNVTTHESHDAGLSIDDTYLQATDFQYQSEDGISDPRLLLSNKAYGIPESVLGAFKERGITSLLPWQMECLLQEGVLDGKRNLLYSAPTSAGKSMVADILMLNKVIKTKRKAIMIVPFVAIASEKTREMQKILASASLNIVGYYSDVGSSSFDDVDIAYCTTEKANSLINKLLEERKLDSLGIVVVDELHMAGDPSRGYLLELLLTKLKFLMKDDLQLVGMSATLPNLDLFQGWLDAHLYVTHDRPVPLTEHIKYAHQVYDVAGRPIQTLKKNHHLDADMLGSLVQPVIDDSASVLIFCSSKKHCESTATFLAQILRDVGDEETKLQRLNIVRELERATPAKPDELLPNLIMKGIAFHHSGVLTQEKEIIEDAYRAGIIRVMTCTSTLAMGVNLPARRVIFRDMKIGRNHISVREYQQMKGRAGRKGLDAYGECYLMCAQSADFQRAQQLVQAGLDCVTSCLMTELKGMKRALLEVIVAGVANVGPDFEAYLQATLLYAEIGVFNEELRKCIDGAICFLCDHAFILWNPGAKRFEATKLGIATVASALAPEEAHIVYLELDRSSANFVLKDELHTVYHVTPPYIQIEVDWNQLRSLYMNFTETSSHIAHLLGIQEHVLYSSARRSRLTITEQRTYSRFYTALVLNDLVQEKPFDVIMKRFPNLTRGMLQTLQNQSATFAGQVKIFCEKMGWDTLGVIVTHFQARLNFGVAKDLVDLVQVPHIGASHARSLYKAGYKNVASLACASVDEIFDVLNKALPFRLRNPDHAEGNRRILYREAHIILNGAIEIVQTQIKEAAMEAERKKKLLTRARELRTPASSGTKKAPKMCSPETSSPQYRSNQLRESNFADTIKEQKGDLPDNDRDQQTTPPDQITKSALSDEFSIVNVTETQERFDMFIKQWGDQREYVWNSYTRPFDSKRRLAGLSICWQRSEVYFLDLVDGTFSWDKIRMVFGQRSTKICFNTTKQLQYLMQNCVIPAGDFDDPKVAAWCLEPDSPEPDLKKMFNTYFPGQSFSDVGPPEAACARKAIQTYLLMQTMRKRLDNQGLLDYYERVEMKIAPILARMEYIGLGFVHLEFHKYWKVFTEKLEDLEQQAYKVSGYTFSLTNPNEVAGVLYDKLELSYEETIAGTSLGYIEAKKTDNGKPILRSTCKEVLLKLAAKHEFPRIIMEHRRISKLLGTHLVPLRHNQIMNQHLGMPRIHCTFDTHTATGRMVAKDPNLQNVPHPTKGLTEAGLDIDSANLRNAFQAAEGMMLVSADYSQVELRLIAHLSQDKNLLEIVNSGDDFFKLMASKLHGKPQERVTYEERARAKALSYGVMYGRGARSLSEELEVDLAGAEAFLREFQAAYPGVPAWKQQTIQKCHEKGYVETILGRRRYLPGIHENKLSVRTHAERQAINTTVQGSAADLVKVAMIHVDKAFRHRGWDSWISDPDNVRKVPHLVLQIHDELLFEVPMHLVDEVKSIIVDCMSHTFELDVPLPVRMKMGKKWGSLK</sequence>
<keyword evidence="3" id="KW-0808">Transferase</keyword>
<dbReference type="OrthoDB" id="2320933at2759"/>
<dbReference type="InParanoid" id="A0A0L0HPB7"/>
<dbReference type="GO" id="GO:0003887">
    <property type="term" value="F:DNA-directed DNA polymerase activity"/>
    <property type="evidence" value="ECO:0007669"/>
    <property type="project" value="UniProtKB-KW"/>
</dbReference>
<evidence type="ECO:0000256" key="6">
    <source>
        <dbReference type="ARBA" id="ARBA00022763"/>
    </source>
</evidence>
<comment type="catalytic activity">
    <reaction evidence="11">
        <text>DNA(n) + a 2'-deoxyribonucleoside 5'-triphosphate = DNA(n+1) + diphosphate</text>
        <dbReference type="Rhea" id="RHEA:22508"/>
        <dbReference type="Rhea" id="RHEA-COMP:17339"/>
        <dbReference type="Rhea" id="RHEA-COMP:17340"/>
        <dbReference type="ChEBI" id="CHEBI:33019"/>
        <dbReference type="ChEBI" id="CHEBI:61560"/>
        <dbReference type="ChEBI" id="CHEBI:173112"/>
        <dbReference type="EC" id="2.7.7.7"/>
    </reaction>
</comment>
<dbReference type="Pfam" id="PF21099">
    <property type="entry name" value="POLQ_helical"/>
    <property type="match status" value="1"/>
</dbReference>
<feature type="compositionally biased region" description="Polar residues" evidence="12">
    <location>
        <begin position="92"/>
        <end position="102"/>
    </location>
</feature>
<evidence type="ECO:0000256" key="3">
    <source>
        <dbReference type="ARBA" id="ARBA00022679"/>
    </source>
</evidence>
<dbReference type="PROSITE" id="PS00447">
    <property type="entry name" value="DNA_POLYMERASE_A"/>
    <property type="match status" value="1"/>
</dbReference>
<dbReference type="PRINTS" id="PR00868">
    <property type="entry name" value="DNAPOLI"/>
</dbReference>
<dbReference type="FunFam" id="3.40.50.300:FF:000813">
    <property type="entry name" value="helicase POLQ-like isoform X1"/>
    <property type="match status" value="1"/>
</dbReference>
<evidence type="ECO:0000256" key="12">
    <source>
        <dbReference type="SAM" id="MobiDB-lite"/>
    </source>
</evidence>
<evidence type="ECO:0000259" key="13">
    <source>
        <dbReference type="PROSITE" id="PS51192"/>
    </source>
</evidence>
<evidence type="ECO:0000256" key="1">
    <source>
        <dbReference type="ARBA" id="ARBA00004123"/>
    </source>
</evidence>
<dbReference type="Proteomes" id="UP000053201">
    <property type="component" value="Unassembled WGS sequence"/>
</dbReference>
<dbReference type="Gene3D" id="3.30.420.10">
    <property type="entry name" value="Ribonuclease H-like superfamily/Ribonuclease H"/>
    <property type="match status" value="1"/>
</dbReference>
<dbReference type="InterPro" id="IPR048960">
    <property type="entry name" value="POLQ-like_helical"/>
</dbReference>
<comment type="subcellular location">
    <subcellularLocation>
        <location evidence="1">Nucleus</location>
    </subcellularLocation>
</comment>
<dbReference type="SUPFAM" id="SSF56672">
    <property type="entry name" value="DNA/RNA polymerases"/>
    <property type="match status" value="1"/>
</dbReference>
<feature type="region of interest" description="Disordered" evidence="12">
    <location>
        <begin position="1186"/>
        <end position="1252"/>
    </location>
</feature>
<evidence type="ECO:0000256" key="8">
    <source>
        <dbReference type="ARBA" id="ARBA00022932"/>
    </source>
</evidence>
<dbReference type="Pfam" id="PF20470">
    <property type="entry name" value="HTH_61"/>
    <property type="match status" value="1"/>
</dbReference>
<dbReference type="GO" id="GO:0003677">
    <property type="term" value="F:DNA binding"/>
    <property type="evidence" value="ECO:0007669"/>
    <property type="project" value="InterPro"/>
</dbReference>
<feature type="domain" description="Helicase C-terminal" evidence="14">
    <location>
        <begin position="662"/>
        <end position="856"/>
    </location>
</feature>
<dbReference type="CDD" id="cd18795">
    <property type="entry name" value="SF2_C_Ski2"/>
    <property type="match status" value="1"/>
</dbReference>
<dbReference type="InterPro" id="IPR043502">
    <property type="entry name" value="DNA/RNA_pol_sf"/>
</dbReference>
<dbReference type="Gene3D" id="1.10.3380.20">
    <property type="match status" value="1"/>
</dbReference>
<dbReference type="Pfam" id="PF00271">
    <property type="entry name" value="Helicase_C"/>
    <property type="match status" value="1"/>
</dbReference>
<dbReference type="SUPFAM" id="SSF158702">
    <property type="entry name" value="Sec63 N-terminal domain-like"/>
    <property type="match status" value="1"/>
</dbReference>
<dbReference type="CDD" id="cd08638">
    <property type="entry name" value="DNA_pol_A_theta"/>
    <property type="match status" value="1"/>
</dbReference>
<dbReference type="OMA" id="FHNMCQQ"/>
<feature type="compositionally biased region" description="Basic and acidic residues" evidence="12">
    <location>
        <begin position="1229"/>
        <end position="1244"/>
    </location>
</feature>
<dbReference type="GO" id="GO:0006261">
    <property type="term" value="P:DNA-templated DNA replication"/>
    <property type="evidence" value="ECO:0007669"/>
    <property type="project" value="InterPro"/>
</dbReference>
<evidence type="ECO:0000256" key="4">
    <source>
        <dbReference type="ARBA" id="ARBA00022695"/>
    </source>
</evidence>
<dbReference type="InterPro" id="IPR001650">
    <property type="entry name" value="Helicase_C-like"/>
</dbReference>
<dbReference type="FunFam" id="1.10.150.20:FF:000002">
    <property type="entry name" value="DNA polymerase I"/>
    <property type="match status" value="1"/>
</dbReference>
<dbReference type="InterPro" id="IPR014001">
    <property type="entry name" value="Helicase_ATP-bd"/>
</dbReference>
<dbReference type="SMART" id="SM00490">
    <property type="entry name" value="HELICc"/>
    <property type="match status" value="1"/>
</dbReference>
<dbReference type="Gene3D" id="1.20.1060.10">
    <property type="entry name" value="Taq DNA Polymerase, Chain T, domain 4"/>
    <property type="match status" value="1"/>
</dbReference>
<evidence type="ECO:0000256" key="5">
    <source>
        <dbReference type="ARBA" id="ARBA00022741"/>
    </source>
</evidence>
<dbReference type="Pfam" id="PF25453">
    <property type="entry name" value="DUF7898"/>
    <property type="match status" value="1"/>
</dbReference>
<protein>
    <recommendedName>
        <fullName evidence="2">DNA-directed DNA polymerase</fullName>
        <ecNumber evidence="2">2.7.7.7</ecNumber>
    </recommendedName>
</protein>
<keyword evidence="4" id="KW-0548">Nucleotidyltransferase</keyword>
<dbReference type="Pfam" id="PF00270">
    <property type="entry name" value="DEAD"/>
    <property type="match status" value="1"/>
</dbReference>
<dbReference type="SUPFAM" id="SSF52540">
    <property type="entry name" value="P-loop containing nucleoside triphosphate hydrolases"/>
    <property type="match status" value="1"/>
</dbReference>
<keyword evidence="6" id="KW-0227">DNA damage</keyword>
<organism evidence="15 16">
    <name type="scientific">Spizellomyces punctatus (strain DAOM BR117)</name>
    <dbReference type="NCBI Taxonomy" id="645134"/>
    <lineage>
        <taxon>Eukaryota</taxon>
        <taxon>Fungi</taxon>
        <taxon>Fungi incertae sedis</taxon>
        <taxon>Chytridiomycota</taxon>
        <taxon>Chytridiomycota incertae sedis</taxon>
        <taxon>Chytridiomycetes</taxon>
        <taxon>Spizellomycetales</taxon>
        <taxon>Spizellomycetaceae</taxon>
        <taxon>Spizellomyces</taxon>
    </lineage>
</organism>
<dbReference type="InterPro" id="IPR019760">
    <property type="entry name" value="DNA-dir_DNA_pol_A_CS"/>
</dbReference>
<name>A0A0L0HPB7_SPIPD</name>
<accession>A0A0L0HPB7</accession>
<dbReference type="InterPro" id="IPR027417">
    <property type="entry name" value="P-loop_NTPase"/>
</dbReference>
<keyword evidence="9" id="KW-0234">DNA repair</keyword>
<dbReference type="eggNOG" id="KOG0950">
    <property type="taxonomic scope" value="Eukaryota"/>
</dbReference>
<dbReference type="EC" id="2.7.7.7" evidence="2"/>
<dbReference type="PROSITE" id="PS51194">
    <property type="entry name" value="HELICASE_CTER"/>
    <property type="match status" value="1"/>
</dbReference>
<dbReference type="GO" id="GO:0005524">
    <property type="term" value="F:ATP binding"/>
    <property type="evidence" value="ECO:0007669"/>
    <property type="project" value="UniProtKB-KW"/>
</dbReference>
<dbReference type="PANTHER" id="PTHR10133:SF62">
    <property type="entry name" value="DNA POLYMERASE THETA"/>
    <property type="match status" value="1"/>
</dbReference>
<evidence type="ECO:0000256" key="11">
    <source>
        <dbReference type="ARBA" id="ARBA00049244"/>
    </source>
</evidence>
<dbReference type="Pfam" id="PF00476">
    <property type="entry name" value="DNA_pol_A"/>
    <property type="match status" value="1"/>
</dbReference>
<evidence type="ECO:0000256" key="7">
    <source>
        <dbReference type="ARBA" id="ARBA00022840"/>
    </source>
</evidence>
<dbReference type="GO" id="GO:0005634">
    <property type="term" value="C:nucleus"/>
    <property type="evidence" value="ECO:0007669"/>
    <property type="project" value="UniProtKB-SubCell"/>
</dbReference>
<dbReference type="InterPro" id="IPR036397">
    <property type="entry name" value="RNaseH_sf"/>
</dbReference>
<dbReference type="EMBL" id="KQ257452">
    <property type="protein sequence ID" value="KND02903.1"/>
    <property type="molecule type" value="Genomic_DNA"/>
</dbReference>
<gene>
    <name evidence="15" type="ORF">SPPG_01983</name>
</gene>
<evidence type="ECO:0000313" key="15">
    <source>
        <dbReference type="EMBL" id="KND02903.1"/>
    </source>
</evidence>
<feature type="compositionally biased region" description="Polar residues" evidence="12">
    <location>
        <begin position="113"/>
        <end position="131"/>
    </location>
</feature>
<keyword evidence="5" id="KW-0547">Nucleotide-binding</keyword>
<dbReference type="PROSITE" id="PS51192">
    <property type="entry name" value="HELICASE_ATP_BIND_1"/>
    <property type="match status" value="1"/>
</dbReference>
<dbReference type="STRING" id="645134.A0A0L0HPB7"/>
<dbReference type="VEuPathDB" id="FungiDB:SPPG_01983"/>
<keyword evidence="8" id="KW-0239">DNA-directed DNA polymerase</keyword>
<dbReference type="PANTHER" id="PTHR10133">
    <property type="entry name" value="DNA POLYMERASE I"/>
    <property type="match status" value="1"/>
</dbReference>
<feature type="compositionally biased region" description="Basic and acidic residues" evidence="12">
    <location>
        <begin position="80"/>
        <end position="90"/>
    </location>
</feature>
<evidence type="ECO:0000256" key="9">
    <source>
        <dbReference type="ARBA" id="ARBA00023204"/>
    </source>
</evidence>
<dbReference type="InterPro" id="IPR001098">
    <property type="entry name" value="DNA-dir_DNA_pol_A_palm_dom"/>
</dbReference>
<dbReference type="InterPro" id="IPR046931">
    <property type="entry name" value="HTH_61"/>
</dbReference>
<dbReference type="GeneID" id="27685609"/>
<dbReference type="InterPro" id="IPR012337">
    <property type="entry name" value="RNaseH-like_sf"/>
</dbReference>
<feature type="compositionally biased region" description="Polar residues" evidence="12">
    <location>
        <begin position="11"/>
        <end position="29"/>
    </location>
</feature>
<feature type="compositionally biased region" description="Basic residues" evidence="12">
    <location>
        <begin position="1"/>
        <end position="10"/>
    </location>
</feature>
<feature type="domain" description="Helicase ATP-binding" evidence="13">
    <location>
        <begin position="453"/>
        <end position="622"/>
    </location>
</feature>
<dbReference type="RefSeq" id="XP_016610942.1">
    <property type="nucleotide sequence ID" value="XM_016750289.1"/>
</dbReference>
<keyword evidence="16" id="KW-1185">Reference proteome</keyword>
<evidence type="ECO:0000259" key="14">
    <source>
        <dbReference type="PROSITE" id="PS51194"/>
    </source>
</evidence>
<dbReference type="InterPro" id="IPR002298">
    <property type="entry name" value="DNA_polymerase_A"/>
</dbReference>
<keyword evidence="7" id="KW-0067">ATP-binding</keyword>
<dbReference type="InterPro" id="IPR011545">
    <property type="entry name" value="DEAD/DEAH_box_helicase_dom"/>
</dbReference>
<keyword evidence="10" id="KW-0539">Nucleus</keyword>
<dbReference type="Gene3D" id="3.40.50.300">
    <property type="entry name" value="P-loop containing nucleotide triphosphate hydrolases"/>
    <property type="match status" value="2"/>
</dbReference>
<dbReference type="CDD" id="cd18026">
    <property type="entry name" value="DEXHc_POLQ-like"/>
    <property type="match status" value="1"/>
</dbReference>
<dbReference type="Gene3D" id="1.10.150.20">
    <property type="entry name" value="5' to 3' exonuclease, C-terminal subdomain"/>
    <property type="match status" value="1"/>
</dbReference>
<dbReference type="GO" id="GO:0097681">
    <property type="term" value="P:double-strand break repair via alternative nonhomologous end joining"/>
    <property type="evidence" value="ECO:0007669"/>
    <property type="project" value="TreeGrafter"/>
</dbReference>
<feature type="region of interest" description="Disordered" evidence="12">
    <location>
        <begin position="1"/>
        <end position="172"/>
    </location>
</feature>